<dbReference type="HAMAP" id="MF_00912">
    <property type="entry name" value="DivIB"/>
    <property type="match status" value="1"/>
</dbReference>
<evidence type="ECO:0000256" key="7">
    <source>
        <dbReference type="ARBA" id="ARBA00023306"/>
    </source>
</evidence>
<proteinExistence type="inferred from homology"/>
<dbReference type="InterPro" id="IPR050487">
    <property type="entry name" value="FtsQ_DivIB"/>
</dbReference>
<evidence type="ECO:0000256" key="5">
    <source>
        <dbReference type="ARBA" id="ARBA00022989"/>
    </source>
</evidence>
<feature type="region of interest" description="Disordered" evidence="9">
    <location>
        <begin position="275"/>
        <end position="294"/>
    </location>
</feature>
<dbReference type="EMBL" id="CP032626">
    <property type="protein sequence ID" value="AYF92430.1"/>
    <property type="molecule type" value="Genomic_DNA"/>
</dbReference>
<dbReference type="PANTHER" id="PTHR37820:SF1">
    <property type="entry name" value="CELL DIVISION PROTEIN FTSQ"/>
    <property type="match status" value="1"/>
</dbReference>
<comment type="function">
    <text evidence="8">Cell division protein that may be involved in stabilizing or promoting the assembly of the division complex.</text>
</comment>
<dbReference type="InterPro" id="IPR026580">
    <property type="entry name" value="DivIB"/>
</dbReference>
<feature type="transmembrane region" description="Helical" evidence="8">
    <location>
        <begin position="38"/>
        <end position="57"/>
    </location>
</feature>
<dbReference type="RefSeq" id="WP_120784198.1">
    <property type="nucleotide sequence ID" value="NZ_CP032626.1"/>
</dbReference>
<dbReference type="KEGG" id="abom:D7I45_02595"/>
<dbReference type="Proteomes" id="UP000272003">
    <property type="component" value="Chromosome"/>
</dbReference>
<keyword evidence="3 8" id="KW-0132">Cell division</keyword>
<comment type="similarity">
    <text evidence="8">Belongs to the FtsQ/DivIB family. DivIB subfamily.</text>
</comment>
<keyword evidence="12" id="KW-1185">Reference proteome</keyword>
<keyword evidence="2 8" id="KW-1003">Cell membrane</keyword>
<organism evidence="11 12">
    <name type="scientific">Apilactobacillus bombintestini</name>
    <dbReference type="NCBI Taxonomy" id="2419772"/>
    <lineage>
        <taxon>Bacteria</taxon>
        <taxon>Bacillati</taxon>
        <taxon>Bacillota</taxon>
        <taxon>Bacilli</taxon>
        <taxon>Lactobacillales</taxon>
        <taxon>Lactobacillaceae</taxon>
        <taxon>Apilactobacillus</taxon>
    </lineage>
</organism>
<evidence type="ECO:0000259" key="10">
    <source>
        <dbReference type="PROSITE" id="PS51779"/>
    </source>
</evidence>
<sequence length="294" mass="34470">MKSFRLNFRRRNANKHGKVISDDLTELKKQKIKNKCKYSLYLFTPLIIILLFLIYLISPFSKINQISISGNGYIPVDDIKKEMNINSGDSIFKVFGHKNKLNEQITKKDERIEAVNFSFHGLNNLNVNITHYNQVGYETRGKSQYIILENGKVTNVIEKNPNDKKLPYIVKFNDRDKLKSIIQKYLNLPKDIRDNIRVISYTPTKIYPDEMHLYMRDGNRVIILLSNFDYKMKFYRSIATQLKDKSVINLEVGAYSFPLKNEKREYTPLSKIISQKKANKNKSTTNKDNKNVNR</sequence>
<dbReference type="OrthoDB" id="1819027at2"/>
<dbReference type="Pfam" id="PF08478">
    <property type="entry name" value="POTRA_1"/>
    <property type="match status" value="1"/>
</dbReference>
<dbReference type="PROSITE" id="PS51779">
    <property type="entry name" value="POTRA"/>
    <property type="match status" value="1"/>
</dbReference>
<feature type="domain" description="POTRA" evidence="10">
    <location>
        <begin position="61"/>
        <end position="132"/>
    </location>
</feature>
<evidence type="ECO:0000256" key="3">
    <source>
        <dbReference type="ARBA" id="ARBA00022618"/>
    </source>
</evidence>
<accession>A0A387AZG5</accession>
<evidence type="ECO:0000256" key="2">
    <source>
        <dbReference type="ARBA" id="ARBA00022475"/>
    </source>
</evidence>
<keyword evidence="5 8" id="KW-1133">Transmembrane helix</keyword>
<evidence type="ECO:0000313" key="11">
    <source>
        <dbReference type="EMBL" id="AYF92430.1"/>
    </source>
</evidence>
<evidence type="ECO:0000256" key="4">
    <source>
        <dbReference type="ARBA" id="ARBA00022692"/>
    </source>
</evidence>
<dbReference type="GO" id="GO:0005886">
    <property type="term" value="C:plasma membrane"/>
    <property type="evidence" value="ECO:0007669"/>
    <property type="project" value="UniProtKB-SubCell"/>
</dbReference>
<keyword evidence="6 8" id="KW-0472">Membrane</keyword>
<keyword evidence="4 8" id="KW-0812">Transmembrane</keyword>
<dbReference type="InterPro" id="IPR034746">
    <property type="entry name" value="POTRA"/>
</dbReference>
<evidence type="ECO:0000256" key="1">
    <source>
        <dbReference type="ARBA" id="ARBA00004370"/>
    </source>
</evidence>
<dbReference type="PANTHER" id="PTHR37820">
    <property type="entry name" value="CELL DIVISION PROTEIN DIVIB"/>
    <property type="match status" value="1"/>
</dbReference>
<reference evidence="11 12" key="1">
    <citation type="submission" date="2018-09" db="EMBL/GenBank/DDBJ databases">
        <title>Genome sequencing of strain BHWM-4.</title>
        <authorList>
            <person name="Heo J."/>
            <person name="Kim S.-J."/>
            <person name="Kwon S.-W."/>
        </authorList>
    </citation>
    <scope>NUCLEOTIDE SEQUENCE [LARGE SCALE GENOMIC DNA]</scope>
    <source>
        <strain evidence="11 12">BHWM-4</strain>
    </source>
</reference>
<comment type="subcellular location">
    <subcellularLocation>
        <location evidence="8">Cell membrane</location>
        <topology evidence="8">Single-pass type II membrane protein</topology>
    </subcellularLocation>
    <subcellularLocation>
        <location evidence="1">Membrane</location>
    </subcellularLocation>
    <text evidence="8">Localizes to the division septum.</text>
</comment>
<dbReference type="GO" id="GO:0032153">
    <property type="term" value="C:cell division site"/>
    <property type="evidence" value="ECO:0007669"/>
    <property type="project" value="UniProtKB-UniRule"/>
</dbReference>
<dbReference type="Gene3D" id="3.40.50.10960">
    <property type="match status" value="1"/>
</dbReference>
<evidence type="ECO:0000256" key="8">
    <source>
        <dbReference type="HAMAP-Rule" id="MF_00912"/>
    </source>
</evidence>
<keyword evidence="7 8" id="KW-0131">Cell cycle</keyword>
<dbReference type="GO" id="GO:0043093">
    <property type="term" value="P:FtsZ-dependent cytokinesis"/>
    <property type="evidence" value="ECO:0007669"/>
    <property type="project" value="UniProtKB-UniRule"/>
</dbReference>
<dbReference type="AlphaFoldDB" id="A0A387AZG5"/>
<dbReference type="InterPro" id="IPR013685">
    <property type="entry name" value="POTRA_FtsQ_type"/>
</dbReference>
<gene>
    <name evidence="8" type="primary">divIB</name>
    <name evidence="11" type="ORF">D7I45_02595</name>
</gene>
<evidence type="ECO:0000256" key="9">
    <source>
        <dbReference type="SAM" id="MobiDB-lite"/>
    </source>
</evidence>
<feature type="compositionally biased region" description="Basic and acidic residues" evidence="9">
    <location>
        <begin position="285"/>
        <end position="294"/>
    </location>
</feature>
<name>A0A387AZG5_9LACO</name>
<protein>
    <recommendedName>
        <fullName evidence="8">Cell division protein DivIB</fullName>
    </recommendedName>
</protein>
<evidence type="ECO:0000313" key="12">
    <source>
        <dbReference type="Proteomes" id="UP000272003"/>
    </source>
</evidence>
<evidence type="ECO:0000256" key="6">
    <source>
        <dbReference type="ARBA" id="ARBA00023136"/>
    </source>
</evidence>